<evidence type="ECO:0000313" key="2">
    <source>
        <dbReference type="Proteomes" id="UP000244552"/>
    </source>
</evidence>
<proteinExistence type="predicted"/>
<dbReference type="EMBL" id="QAGV01000007">
    <property type="protein sequence ID" value="PTR95299.1"/>
    <property type="molecule type" value="Genomic_DNA"/>
</dbReference>
<dbReference type="AlphaFoldDB" id="A0ABD6XHU4"/>
<reference evidence="1 2" key="1">
    <citation type="journal article" date="2018" name="Genome Announc.">
        <title>Fifty-Six Draft Genome Sequences of 10 Lactobacillus Species from 22 Commercial Dietary Supplements.</title>
        <authorList>
            <person name="Gangiredla J."/>
            <person name="Barnaba T.J."/>
            <person name="Mammel M.K."/>
            <person name="Lacher D.W."/>
            <person name="Elkins C.A."/>
            <person name="Lampel K.A."/>
            <person name="Whitehouse C.A."/>
            <person name="Tartera C."/>
        </authorList>
    </citation>
    <scope>NUCLEOTIDE SEQUENCE [LARGE SCALE GENOMIC DNA]</scope>
    <source>
        <strain evidence="1 2">DS11_12</strain>
    </source>
</reference>
<organism evidence="1 2">
    <name type="scientific">Ligilactobacillus salivarius</name>
    <dbReference type="NCBI Taxonomy" id="1624"/>
    <lineage>
        <taxon>Bacteria</taxon>
        <taxon>Bacillati</taxon>
        <taxon>Bacillota</taxon>
        <taxon>Bacilli</taxon>
        <taxon>Lactobacillales</taxon>
        <taxon>Lactobacillaceae</taxon>
        <taxon>Ligilactobacillus</taxon>
    </lineage>
</organism>
<sequence length="106" mass="12611">MNENIKAMVSELKREFPDNYGNGTKGLYFEISDNHYFEYGVDKEFTEQHFSDIWIRYKGNGFKIIYENDLECEIETEYYPNLENLEAIGRIINIVGKNLSKINFDY</sequence>
<evidence type="ECO:0000313" key="1">
    <source>
        <dbReference type="EMBL" id="PTR95299.1"/>
    </source>
</evidence>
<name>A0ABD6XHU4_9LACO</name>
<dbReference type="Proteomes" id="UP000244552">
    <property type="component" value="Unassembled WGS sequence"/>
</dbReference>
<protein>
    <submittedName>
        <fullName evidence="1">Uncharacterized protein</fullName>
    </submittedName>
</protein>
<dbReference type="RefSeq" id="WP_003699029.1">
    <property type="nucleotide sequence ID" value="NZ_CBCRTQ010000006.1"/>
</dbReference>
<accession>A0ABD6XHU4</accession>
<comment type="caution">
    <text evidence="1">The sequence shown here is derived from an EMBL/GenBank/DDBJ whole genome shotgun (WGS) entry which is preliminary data.</text>
</comment>
<gene>
    <name evidence="1" type="ORF">DBP89_06680</name>
</gene>